<keyword evidence="4" id="KW-0963">Cytoplasm</keyword>
<dbReference type="GO" id="GO:0005730">
    <property type="term" value="C:nucleolus"/>
    <property type="evidence" value="ECO:0007669"/>
    <property type="project" value="UniProtKB-SubCell"/>
</dbReference>
<proteinExistence type="inferred from homology"/>
<keyword evidence="8" id="KW-0687">Ribonucleoprotein</keyword>
<accession>M1VI56</accession>
<dbReference type="OrthoDB" id="10255118at2759"/>
<evidence type="ECO:0000256" key="10">
    <source>
        <dbReference type="SAM" id="MobiDB-lite"/>
    </source>
</evidence>
<dbReference type="GO" id="GO:0005786">
    <property type="term" value="C:signal recognition particle, endoplasmic reticulum targeting"/>
    <property type="evidence" value="ECO:0007669"/>
    <property type="project" value="UniProtKB-KW"/>
</dbReference>
<comment type="similarity">
    <text evidence="3">Belongs to the SRP68 family.</text>
</comment>
<dbReference type="STRING" id="280699.M1VI56"/>
<comment type="subcellular location">
    <subcellularLocation>
        <location evidence="1">Cytoplasm</location>
    </subcellularLocation>
    <subcellularLocation>
        <location evidence="2">Nucleus</location>
        <location evidence="2">Nucleolus</location>
    </subcellularLocation>
</comment>
<keyword evidence="6" id="KW-0733">Signal recognition particle</keyword>
<dbReference type="Pfam" id="PF16969">
    <property type="entry name" value="SRP68"/>
    <property type="match status" value="1"/>
</dbReference>
<keyword evidence="7" id="KW-0539">Nucleus</keyword>
<dbReference type="HOGENOM" id="CLU_389526_0_0_1"/>
<organism evidence="11 12">
    <name type="scientific">Cyanidioschyzon merolae (strain NIES-3377 / 10D)</name>
    <name type="common">Unicellular red alga</name>
    <dbReference type="NCBI Taxonomy" id="280699"/>
    <lineage>
        <taxon>Eukaryota</taxon>
        <taxon>Rhodophyta</taxon>
        <taxon>Bangiophyceae</taxon>
        <taxon>Cyanidiales</taxon>
        <taxon>Cyanidiaceae</taxon>
        <taxon>Cyanidioschyzon</taxon>
    </lineage>
</organism>
<dbReference type="KEGG" id="cme:CYME_CML086C"/>
<evidence type="ECO:0000313" key="12">
    <source>
        <dbReference type="Proteomes" id="UP000007014"/>
    </source>
</evidence>
<reference evidence="11 12" key="2">
    <citation type="journal article" date="2007" name="BMC Biol.">
        <title>A 100%-complete sequence reveals unusually simple genomic features in the hot-spring red alga Cyanidioschyzon merolae.</title>
        <authorList>
            <person name="Nozaki H."/>
            <person name="Takano H."/>
            <person name="Misumi O."/>
            <person name="Terasawa K."/>
            <person name="Matsuzaki M."/>
            <person name="Maruyama S."/>
            <person name="Nishida K."/>
            <person name="Yagisawa F."/>
            <person name="Yoshida Y."/>
            <person name="Fujiwara T."/>
            <person name="Takio S."/>
            <person name="Tamura K."/>
            <person name="Chung S.J."/>
            <person name="Nakamura S."/>
            <person name="Kuroiwa H."/>
            <person name="Tanaka K."/>
            <person name="Sato N."/>
            <person name="Kuroiwa T."/>
        </authorList>
    </citation>
    <scope>NUCLEOTIDE SEQUENCE [LARGE SCALE GENOMIC DNA]</scope>
    <source>
        <strain evidence="11 12">10D</strain>
    </source>
</reference>
<evidence type="ECO:0000256" key="3">
    <source>
        <dbReference type="ARBA" id="ARBA00009352"/>
    </source>
</evidence>
<dbReference type="PANTHER" id="PTHR12860:SF0">
    <property type="entry name" value="SIGNAL RECOGNITION PARTICLE SUBUNIT SRP68"/>
    <property type="match status" value="1"/>
</dbReference>
<dbReference type="RefSeq" id="XP_005536739.1">
    <property type="nucleotide sequence ID" value="XM_005536682.1"/>
</dbReference>
<dbReference type="PANTHER" id="PTHR12860">
    <property type="entry name" value="SIGNAL RECOGNITION PARTICLE 68 KDA PROTEIN"/>
    <property type="match status" value="1"/>
</dbReference>
<evidence type="ECO:0000256" key="6">
    <source>
        <dbReference type="ARBA" id="ARBA00023135"/>
    </source>
</evidence>
<dbReference type="GO" id="GO:0030942">
    <property type="term" value="F:endoplasmic reticulum signal peptide binding"/>
    <property type="evidence" value="ECO:0007669"/>
    <property type="project" value="InterPro"/>
</dbReference>
<dbReference type="AlphaFoldDB" id="M1VI56"/>
<dbReference type="OMA" id="DERFIHI"/>
<evidence type="ECO:0000256" key="2">
    <source>
        <dbReference type="ARBA" id="ARBA00004604"/>
    </source>
</evidence>
<dbReference type="EMBL" id="AP006494">
    <property type="protein sequence ID" value="BAM80703.1"/>
    <property type="molecule type" value="Genomic_DNA"/>
</dbReference>
<dbReference type="Proteomes" id="UP000007014">
    <property type="component" value="Chromosome 12"/>
</dbReference>
<dbReference type="Gene3D" id="1.10.3450.40">
    <property type="entry name" value="Signal recognition particle, SRP68 subunit, RNA-binding domain"/>
    <property type="match status" value="1"/>
</dbReference>
<evidence type="ECO:0000256" key="1">
    <source>
        <dbReference type="ARBA" id="ARBA00004496"/>
    </source>
</evidence>
<evidence type="ECO:0000256" key="9">
    <source>
        <dbReference type="ARBA" id="ARBA00029498"/>
    </source>
</evidence>
<evidence type="ECO:0000256" key="5">
    <source>
        <dbReference type="ARBA" id="ARBA00022884"/>
    </source>
</evidence>
<keyword evidence="12" id="KW-1185">Reference proteome</keyword>
<gene>
    <name evidence="11" type="ORF">CYME_CML086C</name>
</gene>
<name>M1VI56_CYAM1</name>
<dbReference type="InterPro" id="IPR038253">
    <property type="entry name" value="SRP68_N_sf"/>
</dbReference>
<evidence type="ECO:0000256" key="4">
    <source>
        <dbReference type="ARBA" id="ARBA00022490"/>
    </source>
</evidence>
<protein>
    <recommendedName>
        <fullName evidence="9">Signal recognition particle subunit SRP68</fullName>
    </recommendedName>
</protein>
<dbReference type="GO" id="GO:0005047">
    <property type="term" value="F:signal recognition particle binding"/>
    <property type="evidence" value="ECO:0007669"/>
    <property type="project" value="InterPro"/>
</dbReference>
<feature type="region of interest" description="Disordered" evidence="10">
    <location>
        <begin position="1"/>
        <end position="38"/>
    </location>
</feature>
<dbReference type="GeneID" id="16994803"/>
<dbReference type="Gramene" id="CML086CT">
    <property type="protein sequence ID" value="CML086CT"/>
    <property type="gene ID" value="CML086C"/>
</dbReference>
<dbReference type="InterPro" id="IPR026258">
    <property type="entry name" value="SRP68"/>
</dbReference>
<evidence type="ECO:0000313" key="11">
    <source>
        <dbReference type="EMBL" id="BAM80703.1"/>
    </source>
</evidence>
<evidence type="ECO:0000256" key="7">
    <source>
        <dbReference type="ARBA" id="ARBA00023242"/>
    </source>
</evidence>
<reference evidence="11 12" key="1">
    <citation type="journal article" date="2004" name="Nature">
        <title>Genome sequence of the ultrasmall unicellular red alga Cyanidioschyzon merolae 10D.</title>
        <authorList>
            <person name="Matsuzaki M."/>
            <person name="Misumi O."/>
            <person name="Shin-i T."/>
            <person name="Maruyama S."/>
            <person name="Takahara M."/>
            <person name="Miyagishima S."/>
            <person name="Mori T."/>
            <person name="Nishida K."/>
            <person name="Yagisawa F."/>
            <person name="Nishida K."/>
            <person name="Yoshida Y."/>
            <person name="Nishimura Y."/>
            <person name="Nakao S."/>
            <person name="Kobayashi T."/>
            <person name="Momoyama Y."/>
            <person name="Higashiyama T."/>
            <person name="Minoda A."/>
            <person name="Sano M."/>
            <person name="Nomoto H."/>
            <person name="Oishi K."/>
            <person name="Hayashi H."/>
            <person name="Ohta F."/>
            <person name="Nishizaka S."/>
            <person name="Haga S."/>
            <person name="Miura S."/>
            <person name="Morishita T."/>
            <person name="Kabeya Y."/>
            <person name="Terasawa K."/>
            <person name="Suzuki Y."/>
            <person name="Ishii Y."/>
            <person name="Asakawa S."/>
            <person name="Takano H."/>
            <person name="Ohta N."/>
            <person name="Kuroiwa H."/>
            <person name="Tanaka K."/>
            <person name="Shimizu N."/>
            <person name="Sugano S."/>
            <person name="Sato N."/>
            <person name="Nozaki H."/>
            <person name="Ogasawara N."/>
            <person name="Kohara Y."/>
            <person name="Kuroiwa T."/>
        </authorList>
    </citation>
    <scope>NUCLEOTIDE SEQUENCE [LARGE SCALE GENOMIC DNA]</scope>
    <source>
        <strain evidence="11 12">10D</strain>
    </source>
</reference>
<dbReference type="GO" id="GO:0006614">
    <property type="term" value="P:SRP-dependent cotranslational protein targeting to membrane"/>
    <property type="evidence" value="ECO:0007669"/>
    <property type="project" value="InterPro"/>
</dbReference>
<keyword evidence="5" id="KW-0694">RNA-binding</keyword>
<evidence type="ECO:0000256" key="8">
    <source>
        <dbReference type="ARBA" id="ARBA00023274"/>
    </source>
</evidence>
<sequence length="709" mass="80261">MQSETGPLPETKSRRLRGSGSSERKRQQTARSGVKRVAPVPALRKNKDLVGASQQPEHGRGLQGAWAILWYLHRVQERHGGELSDYCGYAQYCTRRLRSLRVRLAYTCSLSRRSSQYAQARIDVNIIRDYAGNDRRFIEIGVLEAERAWAQAMDAKEQLLAMVSRLDTAADTNRPIATELPSLVDTKQRRAQRLRRYYRRRLRRAALLAERLAYAAVAARSQLSSWTLTELVAYACWLWSLFYGERHRLGPGALHRIGTAAQLYRTLYDCMAGIEATLSAPLTQRIQQVYRQRAQELERTARACETRVDSENVPHPHAWPDIALVQRLQAQLLSTRTKLENMPPELVHERYSISTLSAGETTTLLPMPTQTVDWCGHQVRVPHLTLAWLESGRPAQRTLTGDGTSGSASVATTGAIPTSTSKQQAVSLLELLAKAEHYEAKRTQKAVRLLESVQRHLESLVAERPTDDELRLVTAFWRYRKALLLLKRCYRRQQYDKALVWVQEISDLFGIDEQLLEATQVAAAFLQLAQKQHQMERCWSEWEASSSQLQGDTGAQQGLVQVYGLAVQLLGLVAELRARVAVTAPAPSRERRELLSAVALDDNALTETDTKARALKVRASVFYSLAEAGIAERLERTTIAEKPLSSRCYLEEHPIDLLTPDEIARMPPAFRAMVCKPFVLDLAFQQIKYPELPERRDARRGLLNRLFGR</sequence>
<dbReference type="GO" id="GO:0008312">
    <property type="term" value="F:7S RNA binding"/>
    <property type="evidence" value="ECO:0007669"/>
    <property type="project" value="InterPro"/>
</dbReference>